<comment type="subcellular location">
    <subcellularLocation>
        <location evidence="5">Cell membrane</location>
        <topology evidence="5">Multi-pass membrane protein</topology>
    </subcellularLocation>
    <subcellularLocation>
        <location evidence="1">Membrane</location>
        <topology evidence="1">Multi-pass membrane protein</topology>
    </subcellularLocation>
</comment>
<name>A0A117RXL2_9ACTN</name>
<evidence type="ECO:0000256" key="5">
    <source>
        <dbReference type="RuleBase" id="RU363041"/>
    </source>
</evidence>
<sequence length="93" mass="9876">MFLIGFPLLGVERLSTAAAIGTSLFLETFGFGVGVARYVSMRLVDVRTVRSIVVVTVPLGVVGAVAARHVPALWLRIGYGVVMVVLAVVLAHR</sequence>
<comment type="similarity">
    <text evidence="5">Belongs to the 4-toluene sulfonate uptake permease (TSUP) (TC 2.A.102) family.</text>
</comment>
<comment type="caution">
    <text evidence="6">The sequence shown here is derived from an EMBL/GenBank/DDBJ whole genome shotgun (WGS) entry which is preliminary data.</text>
</comment>
<accession>A0A117RXL2</accession>
<evidence type="ECO:0000256" key="3">
    <source>
        <dbReference type="ARBA" id="ARBA00022989"/>
    </source>
</evidence>
<keyword evidence="2 5" id="KW-0812">Transmembrane</keyword>
<protein>
    <recommendedName>
        <fullName evidence="5">Probable membrane transporter protein</fullName>
    </recommendedName>
</protein>
<feature type="transmembrane region" description="Helical" evidence="5">
    <location>
        <begin position="48"/>
        <end position="67"/>
    </location>
</feature>
<keyword evidence="5" id="KW-1003">Cell membrane</keyword>
<dbReference type="Proteomes" id="UP000053260">
    <property type="component" value="Unassembled WGS sequence"/>
</dbReference>
<feature type="transmembrane region" description="Helical" evidence="5">
    <location>
        <begin position="73"/>
        <end position="91"/>
    </location>
</feature>
<dbReference type="RefSeq" id="WP_067036536.1">
    <property type="nucleotide sequence ID" value="NZ_KQ949154.1"/>
</dbReference>
<dbReference type="STRING" id="909626.AQJ91_47745"/>
<organism evidence="6 7">
    <name type="scientific">Streptomyces dysideae</name>
    <dbReference type="NCBI Taxonomy" id="909626"/>
    <lineage>
        <taxon>Bacteria</taxon>
        <taxon>Bacillati</taxon>
        <taxon>Actinomycetota</taxon>
        <taxon>Actinomycetes</taxon>
        <taxon>Kitasatosporales</taxon>
        <taxon>Streptomycetaceae</taxon>
        <taxon>Streptomyces</taxon>
    </lineage>
</organism>
<gene>
    <name evidence="6" type="ORF">AQJ91_47745</name>
</gene>
<dbReference type="Pfam" id="PF01925">
    <property type="entry name" value="TauE"/>
    <property type="match status" value="1"/>
</dbReference>
<feature type="transmembrane region" description="Helical" evidence="5">
    <location>
        <begin position="16"/>
        <end position="36"/>
    </location>
</feature>
<proteinExistence type="inferred from homology"/>
<dbReference type="EMBL" id="LMXB01000164">
    <property type="protein sequence ID" value="KUO14284.1"/>
    <property type="molecule type" value="Genomic_DNA"/>
</dbReference>
<dbReference type="AlphaFoldDB" id="A0A117RXL2"/>
<evidence type="ECO:0000313" key="7">
    <source>
        <dbReference type="Proteomes" id="UP000053260"/>
    </source>
</evidence>
<keyword evidence="7" id="KW-1185">Reference proteome</keyword>
<evidence type="ECO:0000256" key="4">
    <source>
        <dbReference type="ARBA" id="ARBA00023136"/>
    </source>
</evidence>
<keyword evidence="3 5" id="KW-1133">Transmembrane helix</keyword>
<keyword evidence="4 5" id="KW-0472">Membrane</keyword>
<dbReference type="GO" id="GO:0005886">
    <property type="term" value="C:plasma membrane"/>
    <property type="evidence" value="ECO:0007669"/>
    <property type="project" value="UniProtKB-SubCell"/>
</dbReference>
<dbReference type="InterPro" id="IPR002781">
    <property type="entry name" value="TM_pro_TauE-like"/>
</dbReference>
<evidence type="ECO:0000256" key="2">
    <source>
        <dbReference type="ARBA" id="ARBA00022692"/>
    </source>
</evidence>
<evidence type="ECO:0000313" key="6">
    <source>
        <dbReference type="EMBL" id="KUO14284.1"/>
    </source>
</evidence>
<evidence type="ECO:0000256" key="1">
    <source>
        <dbReference type="ARBA" id="ARBA00004141"/>
    </source>
</evidence>
<reference evidence="6 7" key="1">
    <citation type="submission" date="2015-10" db="EMBL/GenBank/DDBJ databases">
        <title>Draft genome sequence of Streptomyces sp. RV15, isolated from a marine sponge.</title>
        <authorList>
            <person name="Ruckert C."/>
            <person name="Abdelmohsen U.R."/>
            <person name="Winkler A."/>
            <person name="Hentschel U."/>
            <person name="Kalinowski J."/>
            <person name="Kampfer P."/>
            <person name="Glaeser S."/>
        </authorList>
    </citation>
    <scope>NUCLEOTIDE SEQUENCE [LARGE SCALE GENOMIC DNA]</scope>
    <source>
        <strain evidence="6 7">RV15</strain>
    </source>
</reference>